<keyword evidence="4" id="KW-0833">Ubl conjugation pathway</keyword>
<reference evidence="7 8" key="2">
    <citation type="submission" date="2018-11" db="EMBL/GenBank/DDBJ databases">
        <authorList>
            <consortium name="Pathogen Informatics"/>
        </authorList>
    </citation>
    <scope>NUCLEOTIDE SEQUENCE [LARGE SCALE GENOMIC DNA]</scope>
    <source>
        <strain evidence="7">Dakar</strain>
        <strain evidence="8">Dakar, Senegal</strain>
    </source>
</reference>
<dbReference type="EMBL" id="UZAK01042284">
    <property type="protein sequence ID" value="VDP68709.1"/>
    <property type="molecule type" value="Genomic_DNA"/>
</dbReference>
<evidence type="ECO:0000256" key="1">
    <source>
        <dbReference type="ARBA" id="ARBA00016067"/>
    </source>
</evidence>
<gene>
    <name evidence="7" type="ORF">SCUD_LOCUS19303</name>
</gene>
<evidence type="ECO:0000256" key="3">
    <source>
        <dbReference type="ARBA" id="ARBA00022776"/>
    </source>
</evidence>
<reference evidence="9" key="1">
    <citation type="submission" date="2016-06" db="UniProtKB">
        <authorList>
            <consortium name="WormBaseParasite"/>
        </authorList>
    </citation>
    <scope>IDENTIFICATION</scope>
</reference>
<accession>A0A183KW59</accession>
<dbReference type="Pfam" id="PF12896">
    <property type="entry name" value="ANAPC4"/>
    <property type="match status" value="1"/>
</dbReference>
<name>A0A183KW59_9TREM</name>
<proteinExistence type="predicted"/>
<dbReference type="GO" id="GO:0034399">
    <property type="term" value="C:nuclear periphery"/>
    <property type="evidence" value="ECO:0007669"/>
    <property type="project" value="TreeGrafter"/>
</dbReference>
<dbReference type="AlphaFoldDB" id="A0A183KW59"/>
<evidence type="ECO:0000256" key="5">
    <source>
        <dbReference type="ARBA" id="ARBA00023306"/>
    </source>
</evidence>
<dbReference type="WBParaSite" id="SCUD_0001930601-mRNA-1">
    <property type="protein sequence ID" value="SCUD_0001930601-mRNA-1"/>
    <property type="gene ID" value="SCUD_0001930601"/>
</dbReference>
<organism evidence="9">
    <name type="scientific">Schistosoma curassoni</name>
    <dbReference type="NCBI Taxonomy" id="6186"/>
    <lineage>
        <taxon>Eukaryota</taxon>
        <taxon>Metazoa</taxon>
        <taxon>Spiralia</taxon>
        <taxon>Lophotrochozoa</taxon>
        <taxon>Platyhelminthes</taxon>
        <taxon>Trematoda</taxon>
        <taxon>Digenea</taxon>
        <taxon>Strigeidida</taxon>
        <taxon>Schistosomatoidea</taxon>
        <taxon>Schistosomatidae</taxon>
        <taxon>Schistosoma</taxon>
    </lineage>
</organism>
<evidence type="ECO:0000259" key="6">
    <source>
        <dbReference type="Pfam" id="PF12896"/>
    </source>
</evidence>
<protein>
    <recommendedName>
        <fullName evidence="1">Anaphase-promoting complex subunit 4</fullName>
    </recommendedName>
</protein>
<dbReference type="GO" id="GO:0031145">
    <property type="term" value="P:anaphase-promoting complex-dependent catabolic process"/>
    <property type="evidence" value="ECO:0007669"/>
    <property type="project" value="InterPro"/>
</dbReference>
<evidence type="ECO:0000313" key="9">
    <source>
        <dbReference type="WBParaSite" id="SCUD_0001930601-mRNA-1"/>
    </source>
</evidence>
<evidence type="ECO:0000256" key="4">
    <source>
        <dbReference type="ARBA" id="ARBA00022786"/>
    </source>
</evidence>
<dbReference type="InterPro" id="IPR024789">
    <property type="entry name" value="APC4"/>
</dbReference>
<evidence type="ECO:0000313" key="8">
    <source>
        <dbReference type="Proteomes" id="UP000279833"/>
    </source>
</evidence>
<dbReference type="PANTHER" id="PTHR13260">
    <property type="entry name" value="ANAPHASE PROMOTING COMPLEX SUBUNIT 4 APC4"/>
    <property type="match status" value="1"/>
</dbReference>
<dbReference type="GO" id="GO:0070979">
    <property type="term" value="P:protein K11-linked ubiquitination"/>
    <property type="evidence" value="ECO:0007669"/>
    <property type="project" value="TreeGrafter"/>
</dbReference>
<dbReference type="PANTHER" id="PTHR13260:SF0">
    <property type="entry name" value="ANAPHASE-PROMOTING COMPLEX SUBUNIT 4"/>
    <property type="match status" value="1"/>
</dbReference>
<keyword evidence="8" id="KW-1185">Reference proteome</keyword>
<dbReference type="Proteomes" id="UP000279833">
    <property type="component" value="Unassembled WGS sequence"/>
</dbReference>
<dbReference type="GO" id="GO:0005680">
    <property type="term" value="C:anaphase-promoting complex"/>
    <property type="evidence" value="ECO:0007669"/>
    <property type="project" value="InterPro"/>
</dbReference>
<keyword evidence="3" id="KW-0498">Mitosis</keyword>
<keyword evidence="5" id="KW-0131">Cell cycle</keyword>
<dbReference type="InterPro" id="IPR024790">
    <property type="entry name" value="APC4_long_dom"/>
</dbReference>
<evidence type="ECO:0000256" key="2">
    <source>
        <dbReference type="ARBA" id="ARBA00022618"/>
    </source>
</evidence>
<evidence type="ECO:0000313" key="7">
    <source>
        <dbReference type="EMBL" id="VDP68709.1"/>
    </source>
</evidence>
<keyword evidence="2" id="KW-0132">Cell division</keyword>
<feature type="domain" description="Anaphase-promoting complex subunit 4 long" evidence="6">
    <location>
        <begin position="15"/>
        <end position="108"/>
    </location>
</feature>
<dbReference type="GO" id="GO:0051301">
    <property type="term" value="P:cell division"/>
    <property type="evidence" value="ECO:0007669"/>
    <property type="project" value="UniProtKB-KW"/>
</dbReference>
<dbReference type="STRING" id="6186.A0A183KW59"/>
<sequence length="109" mass="12838">MRLSSQAYSIKITKSLLDWSFNQVCICWEDMILEMDAKFTKYARERLKQNKDWSLCVELLQFILFGHCCPDLRKFLVEDWTAASLKRTGTATLKAYESIKTICFQQIQL</sequence>